<dbReference type="InterPro" id="IPR000182">
    <property type="entry name" value="GNAT_dom"/>
</dbReference>
<dbReference type="Pfam" id="PF13302">
    <property type="entry name" value="Acetyltransf_3"/>
    <property type="match status" value="1"/>
</dbReference>
<dbReference type="PROSITE" id="PS51186">
    <property type="entry name" value="GNAT"/>
    <property type="match status" value="1"/>
</dbReference>
<dbReference type="AlphaFoldDB" id="A0A7X0CGS6"/>
<evidence type="ECO:0000313" key="2">
    <source>
        <dbReference type="EMBL" id="MBB6136362.1"/>
    </source>
</evidence>
<keyword evidence="3" id="KW-1185">Reference proteome</keyword>
<dbReference type="RefSeq" id="WP_183557886.1">
    <property type="nucleotide sequence ID" value="NZ_JACHBX010000006.1"/>
</dbReference>
<keyword evidence="2" id="KW-0808">Transferase</keyword>
<reference evidence="2 3" key="1">
    <citation type="submission" date="2020-08" db="EMBL/GenBank/DDBJ databases">
        <title>The Agave Microbiome: Exploring the role of microbial communities in plant adaptations to desert environments.</title>
        <authorList>
            <person name="Partida-Martinez L.P."/>
        </authorList>
    </citation>
    <scope>NUCLEOTIDE SEQUENCE [LARGE SCALE GENOMIC DNA]</scope>
    <source>
        <strain evidence="2 3">AT3.2</strain>
    </source>
</reference>
<dbReference type="InterPro" id="IPR016181">
    <property type="entry name" value="Acyl_CoA_acyltransferase"/>
</dbReference>
<dbReference type="SUPFAM" id="SSF55729">
    <property type="entry name" value="Acyl-CoA N-acyltransferases (Nat)"/>
    <property type="match status" value="1"/>
</dbReference>
<comment type="caution">
    <text evidence="2">The sequence shown here is derived from an EMBL/GenBank/DDBJ whole genome shotgun (WGS) entry which is preliminary data.</text>
</comment>
<evidence type="ECO:0000259" key="1">
    <source>
        <dbReference type="PROSITE" id="PS51186"/>
    </source>
</evidence>
<accession>A0A7X0CGS6</accession>
<feature type="domain" description="N-acetyltransferase" evidence="1">
    <location>
        <begin position="5"/>
        <end position="167"/>
    </location>
</feature>
<organism evidence="2 3">
    <name type="scientific">Massilia aurea</name>
    <dbReference type="NCBI Taxonomy" id="373040"/>
    <lineage>
        <taxon>Bacteria</taxon>
        <taxon>Pseudomonadati</taxon>
        <taxon>Pseudomonadota</taxon>
        <taxon>Betaproteobacteria</taxon>
        <taxon>Burkholderiales</taxon>
        <taxon>Oxalobacteraceae</taxon>
        <taxon>Telluria group</taxon>
        <taxon>Massilia</taxon>
    </lineage>
</organism>
<sequence>MTPRLYLRVPTDADTHGLLALYGDREVMRHWSHPVWTCPGQARAAIAEAQTDLARGSGLHLIILSRSDDGLAGSCALFDIHPQHRRATLGYLLARPYWGQGLAGEAVRALLAHGFDALELVRIEAEVIPGNDASTALLARLGFRCEGSLRARWRVDEKAIDVQLWALLRPDRSA</sequence>
<dbReference type="GO" id="GO:0008999">
    <property type="term" value="F:protein-N-terminal-alanine acetyltransferase activity"/>
    <property type="evidence" value="ECO:0007669"/>
    <property type="project" value="TreeGrafter"/>
</dbReference>
<dbReference type="InterPro" id="IPR051531">
    <property type="entry name" value="N-acetyltransferase"/>
</dbReference>
<name>A0A7X0CGS6_9BURK</name>
<proteinExistence type="predicted"/>
<evidence type="ECO:0000313" key="3">
    <source>
        <dbReference type="Proteomes" id="UP000540787"/>
    </source>
</evidence>
<dbReference type="Gene3D" id="3.40.630.30">
    <property type="match status" value="1"/>
</dbReference>
<gene>
    <name evidence="2" type="ORF">HD842_004540</name>
</gene>
<dbReference type="GO" id="GO:0005737">
    <property type="term" value="C:cytoplasm"/>
    <property type="evidence" value="ECO:0007669"/>
    <property type="project" value="TreeGrafter"/>
</dbReference>
<dbReference type="PANTHER" id="PTHR43792:SF9">
    <property type="entry name" value="RIBOSOMAL-PROTEIN-ALANINE ACETYLTRANSFERASE"/>
    <property type="match status" value="1"/>
</dbReference>
<dbReference type="PANTHER" id="PTHR43792">
    <property type="entry name" value="GNAT FAMILY, PUTATIVE (AFU_ORTHOLOGUE AFUA_3G00765)-RELATED-RELATED"/>
    <property type="match status" value="1"/>
</dbReference>
<protein>
    <submittedName>
        <fullName evidence="2">RimJ/RimL family protein N-acetyltransferase</fullName>
    </submittedName>
</protein>
<dbReference type="EMBL" id="JACHBX010000006">
    <property type="protein sequence ID" value="MBB6136362.1"/>
    <property type="molecule type" value="Genomic_DNA"/>
</dbReference>
<dbReference type="Proteomes" id="UP000540787">
    <property type="component" value="Unassembled WGS sequence"/>
</dbReference>